<dbReference type="STRING" id="1267423.SAMN05216290_1835"/>
<sequence>MFKIIRAALVFLLLLSFSKTHAQQNKKLSYTQKGLFYFYWGYNWSAYTDSDIHFEGNDHNFTLYNVQAKDRPSKFKFDTYFNPLNFSAPQFNARFGYFIKDNWEISVGMDHMKYVAQQYQTVNINGYFERDGDTNTFSDADQIDLTYSFLQYEHTDGLNYINVGLRRFFNIINKDKIDLNLIAGAETGIILPRSDVTLLKKERSDRYHLSGYGINLTGAVNITFFDKYFLQTELKGGYVNMPKVLTSYEGDTASQNFFFAQSNVLFGGYFPLFTRK</sequence>
<keyword evidence="3" id="KW-1185">Reference proteome</keyword>
<evidence type="ECO:0000256" key="1">
    <source>
        <dbReference type="SAM" id="SignalP"/>
    </source>
</evidence>
<accession>A0A1I0PYE9</accession>
<reference evidence="3" key="1">
    <citation type="submission" date="2016-10" db="EMBL/GenBank/DDBJ databases">
        <authorList>
            <person name="Varghese N."/>
            <person name="Submissions S."/>
        </authorList>
    </citation>
    <scope>NUCLEOTIDE SEQUENCE [LARGE SCALE GENOMIC DNA]</scope>
    <source>
        <strain evidence="3">CGMCC 1.12402</strain>
    </source>
</reference>
<gene>
    <name evidence="2" type="ORF">SAMN05216290_1835</name>
</gene>
<dbReference type="EMBL" id="FOIR01000002">
    <property type="protein sequence ID" value="SEW19591.1"/>
    <property type="molecule type" value="Genomic_DNA"/>
</dbReference>
<organism evidence="2 3">
    <name type="scientific">Roseivirga pacifica</name>
    <dbReference type="NCBI Taxonomy" id="1267423"/>
    <lineage>
        <taxon>Bacteria</taxon>
        <taxon>Pseudomonadati</taxon>
        <taxon>Bacteroidota</taxon>
        <taxon>Cytophagia</taxon>
        <taxon>Cytophagales</taxon>
        <taxon>Roseivirgaceae</taxon>
        <taxon>Roseivirga</taxon>
    </lineage>
</organism>
<keyword evidence="1" id="KW-0732">Signal</keyword>
<feature type="signal peptide" evidence="1">
    <location>
        <begin position="1"/>
        <end position="22"/>
    </location>
</feature>
<dbReference type="RefSeq" id="WP_222843622.1">
    <property type="nucleotide sequence ID" value="NZ_FOIR01000002.1"/>
</dbReference>
<proteinExistence type="predicted"/>
<evidence type="ECO:0000313" key="2">
    <source>
        <dbReference type="EMBL" id="SEW19591.1"/>
    </source>
</evidence>
<evidence type="ECO:0000313" key="3">
    <source>
        <dbReference type="Proteomes" id="UP000199437"/>
    </source>
</evidence>
<evidence type="ECO:0008006" key="4">
    <source>
        <dbReference type="Google" id="ProtNLM"/>
    </source>
</evidence>
<dbReference type="GeneID" id="99986554"/>
<dbReference type="Proteomes" id="UP000199437">
    <property type="component" value="Unassembled WGS sequence"/>
</dbReference>
<protein>
    <recommendedName>
        <fullName evidence="4">Outer membrane protein beta-barrel domain-containing protein</fullName>
    </recommendedName>
</protein>
<feature type="chain" id="PRO_5011646473" description="Outer membrane protein beta-barrel domain-containing protein" evidence="1">
    <location>
        <begin position="23"/>
        <end position="276"/>
    </location>
</feature>
<name>A0A1I0PYE9_9BACT</name>
<dbReference type="AlphaFoldDB" id="A0A1I0PYE9"/>